<keyword evidence="9" id="KW-1185">Reference proteome</keyword>
<evidence type="ECO:0000256" key="2">
    <source>
        <dbReference type="ARBA" id="ARBA00023157"/>
    </source>
</evidence>
<dbReference type="Gene3D" id="3.40.50.410">
    <property type="entry name" value="von Willebrand factor, type A domain"/>
    <property type="match status" value="1"/>
</dbReference>
<dbReference type="CDD" id="cd00198">
    <property type="entry name" value="vWFA"/>
    <property type="match status" value="1"/>
</dbReference>
<keyword evidence="4" id="KW-1133">Transmembrane helix</keyword>
<keyword evidence="4" id="KW-0812">Transmembrane</keyword>
<evidence type="ECO:0000256" key="3">
    <source>
        <dbReference type="SAM" id="MobiDB-lite"/>
    </source>
</evidence>
<feature type="compositionally biased region" description="Pro residues" evidence="3">
    <location>
        <begin position="1388"/>
        <end position="1400"/>
    </location>
</feature>
<dbReference type="Proteomes" id="UP000041254">
    <property type="component" value="Unassembled WGS sequence"/>
</dbReference>
<feature type="signal peptide" evidence="5">
    <location>
        <begin position="1"/>
        <end position="24"/>
    </location>
</feature>
<dbReference type="PROSITE" id="PS50948">
    <property type="entry name" value="PAN"/>
    <property type="match status" value="1"/>
</dbReference>
<dbReference type="InterPro" id="IPR003609">
    <property type="entry name" value="Pan_app"/>
</dbReference>
<dbReference type="InterPro" id="IPR002035">
    <property type="entry name" value="VWF_A"/>
</dbReference>
<evidence type="ECO:0000313" key="8">
    <source>
        <dbReference type="EMBL" id="CEM21066.1"/>
    </source>
</evidence>
<dbReference type="Pfam" id="PF13205">
    <property type="entry name" value="Big_5"/>
    <property type="match status" value="3"/>
</dbReference>
<dbReference type="SUPFAM" id="SSF53300">
    <property type="entry name" value="vWA-like"/>
    <property type="match status" value="1"/>
</dbReference>
<feature type="domain" description="Apple" evidence="7">
    <location>
        <begin position="3546"/>
        <end position="3622"/>
    </location>
</feature>
<dbReference type="EMBL" id="CDMY01000533">
    <property type="protein sequence ID" value="CEM21066.1"/>
    <property type="molecule type" value="Genomic_DNA"/>
</dbReference>
<dbReference type="InterPro" id="IPR032812">
    <property type="entry name" value="SbsA_Ig"/>
</dbReference>
<dbReference type="PROSITE" id="PS51257">
    <property type="entry name" value="PROKAR_LIPOPROTEIN"/>
    <property type="match status" value="1"/>
</dbReference>
<feature type="domain" description="VWFA" evidence="6">
    <location>
        <begin position="131"/>
        <end position="355"/>
    </location>
</feature>
<evidence type="ECO:0000256" key="4">
    <source>
        <dbReference type="SAM" id="Phobius"/>
    </source>
</evidence>
<feature type="compositionally biased region" description="Basic and acidic residues" evidence="3">
    <location>
        <begin position="4106"/>
        <end position="4121"/>
    </location>
</feature>
<reference evidence="8 9" key="1">
    <citation type="submission" date="2014-11" db="EMBL/GenBank/DDBJ databases">
        <authorList>
            <person name="Zhu J."/>
            <person name="Qi W."/>
            <person name="Song R."/>
        </authorList>
    </citation>
    <scope>NUCLEOTIDE SEQUENCE [LARGE SCALE GENOMIC DNA]</scope>
</reference>
<dbReference type="PROSITE" id="PS50234">
    <property type="entry name" value="VWFA"/>
    <property type="match status" value="1"/>
</dbReference>
<evidence type="ECO:0000259" key="6">
    <source>
        <dbReference type="PROSITE" id="PS50234"/>
    </source>
</evidence>
<evidence type="ECO:0000313" key="9">
    <source>
        <dbReference type="Proteomes" id="UP000041254"/>
    </source>
</evidence>
<evidence type="ECO:0000256" key="1">
    <source>
        <dbReference type="ARBA" id="ARBA00022729"/>
    </source>
</evidence>
<keyword evidence="1 5" id="KW-0732">Signal</keyword>
<feature type="region of interest" description="Disordered" evidence="3">
    <location>
        <begin position="3970"/>
        <end position="4036"/>
    </location>
</feature>
<name>A0A0G4FZK6_VITBC</name>
<feature type="chain" id="PRO_5005189759" description="VWFA domain-containing protein" evidence="5">
    <location>
        <begin position="25"/>
        <end position="4145"/>
    </location>
</feature>
<sequence>MGPRHNLLACLLLVGLFGCPPTSAWGLNHTREHLLRRLLGPPEVSGACRCSSCADKYGHHVDIPMKESLSDEDRRLSCAALCASDPTCTGFEVWLAPRESNCEVHWTPIDWIDTSADNIECFPRRGYAPVDLVILLDRSLSVKSNGWSLETEFTRKLLDALPIAPGEINVAIIHFGADTYYAMPDEAMSSSGDFIQTKEEALTAIDNLAVLELEYGTDLIGALHAMITVLKTKSRKAKQQGELVSVVPWFAVIITDGENTHRCKEVSGETFCMPSGEFVKWKHHPNYRGKNPSWVEQKMDHVLAEVPEVRRFCIGVRLKTQRGRDDLWAMASILKEDHVFEILSFELLDYLIEQLLILIGSFEICGIEKEWTEWICNVECGQGRYVRTRIERVSLGRDCVGVGEGTWTRVVKEFDETGGICINPKMPVCPDGHDVICRILLLGLVTYPELVKFLIKHIEWFEDIITSCVHISTYCPMLNVTYINPPPSFLEHVYPASYFELISEELILPTVDHTVEFQDIHRALTHSAAIPNGVGDIHLKMAHMFTDAPLVQVFRVTTQRQFSPLLPKEVIDMLAHCEGVSECGNKAGIEGVLSSKLPSATFTLTDESSSDRFAAKLQCVTREDAEDNPYDNPLPPTPAPPQEKLRVCQDLSEWSDWECNAECGKASHVRTRRERVVFDTSCDDAEASPWDRRAKEFRVPSSPGDDGLCRSDLTRCAFGERTKCGGWYAAAPHRHFESFLSDLTGTSCTKISQYCHHMSVTFDPGHKGCNPWLDLLETFSPAPFLLTSEQLFLNETAHTLRYVMVETAQSSSQCLKDSIVLEMGNLYTYRPTIRVYQSLPGGGRLLIASCTGDTRTGANTNTGGSPIACDSVGTLEALVKDQRHQATLTLQDDASTTVEVQMQCMSDADPDTGQLPDDPMAVAENFSEWTEAICTAACGVGKLLKSRRQLVSRRGCFIRGLYRKLFRRWMRKAKEFDLPVTPEFCSPYTCPEVECSIPYPLFPITNRPEPNDKRNCLSEADFITGLIATYDIDYASGPLATLPALSPQEFGLHRIDNTDNGKCMLLSYRSGQGLAGSSGSNIELDFNEMDTDNPTRVQLYDRGEGNGTTTATMLGSCDGDSRLIAEGPSCTSFLGPGSLAIIFYRAYEPDTFSFVTFVSICQGTQVVFTNNGWKRDDGGFRESEDRFTWTAPTEVTPGEVITFMSLIAASYLRLGDNGDQIFAYQERSDGEIVFIYGVNNKGEKVWQDDATNDKTSSLPSILAKGPFHMPLKQNPCIRYLGPTEGSTAFLLSSIADHGHWGWTDNTDDTFIPACPFAITDAGQPESGFYSGSSACENMEQVTMVLMNEAPEASLTLFSEQGDQVRMVLTPAAPALEEPQPPDNTTEPGPKPTARPPPPPNGTTDAASYVFEGGEVLNCDGSGMELCIPLANEGQHINSWTWNNMDDTQTCRSTIRWRQPPGVEASSLYSCLWAPLAQNPCNGVQETTVWTSPDHPDVPYILIRNTAGIAKGEVIISPGDTSVRYTVECLYQGGYGTSVVVATDQRQAVVIHDLPLGAVASFTFDQGLARNLVSASRPPFALSATDMAYNGPTVIRDGLTILSECTTASFQLFTKADGTSSSDIEAFTVVMSVRVDTWPEGWDSAVPLLSVTRGEGGDSVALLDAIAANATTGDDPRCPNVGEVRASTVCAAGLDVTVLTPLTLIFTTTEGLRVYVGSSRVYSDPALRVAIDKTSTFTLGSPMGKVPDETGTLLQSCDVTVESLYRGPQLITPDGVFPAHGATDVPLDQRTLVAFLDRQFTVNRPLQVMVFTIPASTIDVPSPPPVFVARFTKRGEGKGDMKTMVSVRESVMTVRLPLHMVPSTRYQVVIPAGSVADTHGQLLKTRIEWRFTTTDGSLPDNSPPVRLSSSFPSNGVTDVDPRGPIVIPFDGPVTRGYGAITIRPTDHSNDTHQSSLRDLALTIAIEDKSLVHVQEDVMVVHLPSPLFPYTTYETLLPAYSLFDHAGNPLQPPGIYIRFSTWDNETLDETAAEAGGVLSPNEWDTQPPSLLHFTSVSPTVTDVYLEMVFDEDVRVVPGWVYIASVEGLEERPMPVWLSNDAVVGSHLVVRAAGVAAGLGYSVIVPRSRIRDHAGNFFAGLRYGDRTFTVPQTTTSPSPLRLVRDLSYPPPDSTRLPPTSPVILTFSHAVCRPSFPSYILVKPVQAPGRSAIASLVDTSDSEQVRIEGPSVFLSLRPWLTGGTIYEMVLLEGTLTDCRGGRSPPVGESVGGEAFSFSVGAPTDGTPPTLVQLSPVAGSADVETSLRSLVLAFDEPVVIAPRATQSIGISRGGQSDREIGREHVKAFGSVVVIELESALRPGGDYGVSIPVGLIMDYAGNVFSFYSKWEFSTSALPTASASPLALLSAFPQSLAVGEPLTLLFNETISIHVTGQAIEVRPTNDEHAPFHIRDDGYFYQGELGSAQWTEGKGSLIATDGGLAVLSFPYPLGPSLSYNVTLPAGLFTGLNGSLSSETTISIDLSAAADAADQEPPRALYFFPPPEGIPLVSSDIIVSFTEDIAPSLNVEEQQQVTLKPDGGAEEAVPFTIKGSVLIATPASVLQPSTAYTLTIPQTAITDLSRNPMTGDVVYAFTTGQPPSSGEEEDTRGPAVLPGGVLPPQDATDVPPSVSFVVVFDGPVIVVGGVLAFAAAERPGVDPIFVDLHDAERVWLGGSAGNHIMIVALERHLLPDTQYTVTGPLGLLEDASGNALTYDVSTQAGRFTTGAPSAVPPTTLTTPTAPLVLSHAAPIPPVQLDTPTGDIILSFPHPFTRGSGVIEVVPESIDGLWPPSLSFDAAKQTATDMDVTSEGHVGLLGGGRVVKVRLGSVGVRLTQGGEYRIRSSEGALLALQGRSSLSVDASISVADAPLTGDTDDEEAYATIQPQSVTPPRQSTSPSSTPASIVLHFPAPVIAAAAACRIFVWPHTQQVAPEGRAAVDSQAVIDLTDSAKGMVRGGVVAANVPFLRPSTTFRVQLHPPDRCLQDVVSHSFVEWSAQDDWTFTTGPAAAVQPPKLLKTFTVPAAVLSSNAVPAELSDASAPAHPAILVAVFDTPIRVAERAFGTIRLPDGSARAFHSPQCDSFCQVLTVLSPAVLSPIVTYLVTLEGRSLLTDDGRPVQQGYEWSVQGPETENGEGGGAATAEVFPVAGSSDVSLTPVLRAYMGTSTSWYLTSSPDVSVSVSSSSAAFAPYTIPLNSHHVGSVGPFLHVSLPSVLPPSQTIIVTLPAQAIRTIADGTPLLQSDIVWRFSTEAADGGGTAWDGVIDRVPLHRARDVATDTHMRLVFDRAVYLEVAHNSPHMLALTPIERDSLVPQKQRGSVDAAALPTIQIPLNDTQQVMISGSVLVVTPRLPLFHATTYSATISSTALLDSRGAAWEGIDGTARQWRFTTRNVIRRLSDVTPPTLRVTSIRPAPGSRHLPLSTSQFVMRFTEPVLPGSAAKSAAVSFRPADTSKDTIHVYTDDPMHVRIDGSSVQVLLPQRLEPSTVYTAYFSKTAFTDLAGNQAQYDSRCVVEVTDTDITAVALKTLPNSSPTHCRAQCYLTPACGGFILIQGDPLNKCSLKAGPVIDTHIKPGTATYYGGYMRQCWEVHGFPEPTTAAPGDEERRRLQAIDETVPHHGSFWRFETKPLADSPSTEPIGSRTGPFAASVTFGRFALYDRDFSAAELPPPASVASYRNGSFAVTLDLCIDETCGETQQLTQPFVYPTDSPEFYVKATTDVPGVYPVFRACYALPIPPSSPLEELLERRITLLQLACGIPADPQSSPFGFVQESFIGQAYASFFTIDISEVSPSSQQLLYLACDVDLCLDPRCLDDPVDTCPTGQRRLQASGGASASVLTSKGLQMGPILQQGQQARKVYPDGTIYDNINDQVIVKGSSWRDDTDETRANHLLLYVGVSLGAAAVLLLIASIVYFKRRRKRGAAPLFAASKDVSSRDGQFDIDIPSSATKPADLSPSRPAARIVGQSTRFSDHGLDNEAEDSSPASGSSHVPDDAPVEERRGSHLSALSHLRILVGASQRHMSLGDNRDDGDDDDESTPLGSSDGREALPAGLKRRSLSKHGDEESSPYASSEKEDVHVGEETRHQGVDQGFRSSIVSATGVPAVNLDDFS</sequence>
<accession>A0A0G4FZK6</accession>
<dbReference type="InterPro" id="IPR036465">
    <property type="entry name" value="vWFA_dom_sf"/>
</dbReference>
<feature type="transmembrane region" description="Helical" evidence="4">
    <location>
        <begin position="3926"/>
        <end position="3949"/>
    </location>
</feature>
<gene>
    <name evidence="8" type="ORF">Vbra_6112</name>
</gene>
<keyword evidence="2" id="KW-1015">Disulfide bond</keyword>
<feature type="region of interest" description="Disordered" evidence="3">
    <location>
        <begin position="624"/>
        <end position="643"/>
    </location>
</feature>
<proteinExistence type="predicted"/>
<dbReference type="Pfam" id="PF00092">
    <property type="entry name" value="VWA"/>
    <property type="match status" value="1"/>
</dbReference>
<feature type="compositionally biased region" description="Pro residues" evidence="3">
    <location>
        <begin position="632"/>
        <end position="641"/>
    </location>
</feature>
<dbReference type="VEuPathDB" id="CryptoDB:Vbra_6112"/>
<organism evidence="8 9">
    <name type="scientific">Vitrella brassicaformis (strain CCMP3155)</name>
    <dbReference type="NCBI Taxonomy" id="1169540"/>
    <lineage>
        <taxon>Eukaryota</taxon>
        <taxon>Sar</taxon>
        <taxon>Alveolata</taxon>
        <taxon>Colpodellida</taxon>
        <taxon>Vitrellaceae</taxon>
        <taxon>Vitrella</taxon>
    </lineage>
</organism>
<dbReference type="PANTHER" id="PTHR14002:SF54">
    <property type="entry name" value="ZONA PELLUCIDA SPERM-BINDING PROTEIN 2"/>
    <property type="match status" value="1"/>
</dbReference>
<evidence type="ECO:0000256" key="5">
    <source>
        <dbReference type="SAM" id="SignalP"/>
    </source>
</evidence>
<feature type="region of interest" description="Disordered" evidence="3">
    <location>
        <begin position="4056"/>
        <end position="4145"/>
    </location>
</feature>
<evidence type="ECO:0008006" key="10">
    <source>
        <dbReference type="Google" id="ProtNLM"/>
    </source>
</evidence>
<dbReference type="PANTHER" id="PTHR14002">
    <property type="entry name" value="ENDOGLIN/TGF-BETA RECEPTOR TYPE III"/>
    <property type="match status" value="1"/>
</dbReference>
<evidence type="ECO:0000259" key="7">
    <source>
        <dbReference type="PROSITE" id="PS50948"/>
    </source>
</evidence>
<keyword evidence="4" id="KW-0472">Membrane</keyword>
<protein>
    <recommendedName>
        <fullName evidence="10">VWFA domain-containing protein</fullName>
    </recommendedName>
</protein>
<dbReference type="InParanoid" id="A0A0G4FZK6"/>
<feature type="region of interest" description="Disordered" evidence="3">
    <location>
        <begin position="1372"/>
        <end position="1406"/>
    </location>
</feature>
<dbReference type="SMART" id="SM00327">
    <property type="entry name" value="VWA"/>
    <property type="match status" value="1"/>
</dbReference>
<feature type="compositionally biased region" description="Basic and acidic residues" evidence="3">
    <location>
        <begin position="4025"/>
        <end position="4036"/>
    </location>
</feature>